<reference evidence="2 3" key="1">
    <citation type="journal article" date="2024" name="J. Plant Pathol.">
        <title>Sequence and assembly of the genome of Seiridium unicorne, isolate CBS 538.82, causal agent of cypress canker disease.</title>
        <authorList>
            <person name="Scali E."/>
            <person name="Rocca G.D."/>
            <person name="Danti R."/>
            <person name="Garbelotto M."/>
            <person name="Barberini S."/>
            <person name="Baroncelli R."/>
            <person name="Emiliani G."/>
        </authorList>
    </citation>
    <scope>NUCLEOTIDE SEQUENCE [LARGE SCALE GENOMIC DNA]</scope>
    <source>
        <strain evidence="2 3">BM-138-508</strain>
    </source>
</reference>
<keyword evidence="3" id="KW-1185">Reference proteome</keyword>
<sequence>MSSCSRVHWPEMKQTQKTGCRIPGLELALRAVSSVGECQSDGHPSFLPASWWAKWKRALGIGTSISFQSPSIGQVADCSRKPAAPQSHSWLRYHENPRSQHAA</sequence>
<accession>A0ABR2VCN8</accession>
<name>A0ABR2VCN8_9PEZI</name>
<proteinExistence type="predicted"/>
<gene>
    <name evidence="2" type="ORF">SUNI508_03561</name>
</gene>
<feature type="compositionally biased region" description="Basic and acidic residues" evidence="1">
    <location>
        <begin position="92"/>
        <end position="103"/>
    </location>
</feature>
<feature type="region of interest" description="Disordered" evidence="1">
    <location>
        <begin position="77"/>
        <end position="103"/>
    </location>
</feature>
<evidence type="ECO:0000313" key="3">
    <source>
        <dbReference type="Proteomes" id="UP001408356"/>
    </source>
</evidence>
<evidence type="ECO:0000313" key="2">
    <source>
        <dbReference type="EMBL" id="KAK9424684.1"/>
    </source>
</evidence>
<dbReference type="EMBL" id="JARVKF010000035">
    <property type="protein sequence ID" value="KAK9424684.1"/>
    <property type="molecule type" value="Genomic_DNA"/>
</dbReference>
<organism evidence="2 3">
    <name type="scientific">Seiridium unicorne</name>
    <dbReference type="NCBI Taxonomy" id="138068"/>
    <lineage>
        <taxon>Eukaryota</taxon>
        <taxon>Fungi</taxon>
        <taxon>Dikarya</taxon>
        <taxon>Ascomycota</taxon>
        <taxon>Pezizomycotina</taxon>
        <taxon>Sordariomycetes</taxon>
        <taxon>Xylariomycetidae</taxon>
        <taxon>Amphisphaeriales</taxon>
        <taxon>Sporocadaceae</taxon>
        <taxon>Seiridium</taxon>
    </lineage>
</organism>
<dbReference type="Proteomes" id="UP001408356">
    <property type="component" value="Unassembled WGS sequence"/>
</dbReference>
<evidence type="ECO:0000256" key="1">
    <source>
        <dbReference type="SAM" id="MobiDB-lite"/>
    </source>
</evidence>
<protein>
    <submittedName>
        <fullName evidence="2">Uncharacterized protein</fullName>
    </submittedName>
</protein>
<comment type="caution">
    <text evidence="2">The sequence shown here is derived from an EMBL/GenBank/DDBJ whole genome shotgun (WGS) entry which is preliminary data.</text>
</comment>